<evidence type="ECO:0000313" key="5">
    <source>
        <dbReference type="Proteomes" id="UP000294063"/>
    </source>
</evidence>
<gene>
    <name evidence="1" type="ORF">ERW49_06785</name>
    <name evidence="3" type="ORF">ERW53_10760</name>
    <name evidence="2" type="ORF">ERW57_10565</name>
</gene>
<keyword evidence="6" id="KW-1185">Reference proteome</keyword>
<dbReference type="Proteomes" id="UP000293465">
    <property type="component" value="Unassembled WGS sequence"/>
</dbReference>
<evidence type="ECO:0000313" key="1">
    <source>
        <dbReference type="EMBL" id="RYU46834.1"/>
    </source>
</evidence>
<protein>
    <submittedName>
        <fullName evidence="2">Uncharacterized protein</fullName>
    </submittedName>
</protein>
<dbReference type="GeneID" id="56274743"/>
<organism evidence="2 5">
    <name type="scientific">Aliivibrio finisterrensis</name>
    <dbReference type="NCBI Taxonomy" id="511998"/>
    <lineage>
        <taxon>Bacteria</taxon>
        <taxon>Pseudomonadati</taxon>
        <taxon>Pseudomonadota</taxon>
        <taxon>Gammaproteobacteria</taxon>
        <taxon>Vibrionales</taxon>
        <taxon>Vibrionaceae</taxon>
        <taxon>Aliivibrio</taxon>
    </lineage>
</organism>
<dbReference type="EMBL" id="SEZK01000016">
    <property type="protein sequence ID" value="RYU51089.1"/>
    <property type="molecule type" value="Genomic_DNA"/>
</dbReference>
<dbReference type="RefSeq" id="WP_130043339.1">
    <property type="nucleotide sequence ID" value="NZ_SEZJ01000005.1"/>
</dbReference>
<proteinExistence type="predicted"/>
<evidence type="ECO:0000313" key="4">
    <source>
        <dbReference type="Proteomes" id="UP000293465"/>
    </source>
</evidence>
<name>A0A4Q5KTF7_9GAMM</name>
<evidence type="ECO:0000313" key="3">
    <source>
        <dbReference type="EMBL" id="RYU64186.1"/>
    </source>
</evidence>
<reference evidence="4 5" key="1">
    <citation type="submission" date="2019-02" db="EMBL/GenBank/DDBJ databases">
        <title>Genome sequences of Aliivibrio finisterrensis strains from farmed Atlantic salmon.</title>
        <authorList>
            <person name="Bowman J.P."/>
        </authorList>
    </citation>
    <scope>NUCLEOTIDE SEQUENCE [LARGE SCALE GENOMIC DNA]</scope>
    <source>
        <strain evidence="3 6">A21</strain>
        <strain evidence="1 4">A32</strain>
        <strain evidence="2 5">A46</strain>
    </source>
</reference>
<dbReference type="Proteomes" id="UP000294166">
    <property type="component" value="Unassembled WGS sequence"/>
</dbReference>
<evidence type="ECO:0000313" key="6">
    <source>
        <dbReference type="Proteomes" id="UP000294166"/>
    </source>
</evidence>
<dbReference type="AlphaFoldDB" id="A0A4Q5KTF7"/>
<dbReference type="EMBL" id="SEZJ01000005">
    <property type="protein sequence ID" value="RYU46834.1"/>
    <property type="molecule type" value="Genomic_DNA"/>
</dbReference>
<comment type="caution">
    <text evidence="2">The sequence shown here is derived from an EMBL/GenBank/DDBJ whole genome shotgun (WGS) entry which is preliminary data.</text>
</comment>
<dbReference type="Proteomes" id="UP000294063">
    <property type="component" value="Unassembled WGS sequence"/>
</dbReference>
<evidence type="ECO:0000313" key="2">
    <source>
        <dbReference type="EMBL" id="RYU51089.1"/>
    </source>
</evidence>
<accession>A0A4Q5KTF7</accession>
<sequence length="150" mass="17184">MTKQVKTKHSVSVNKNLLNNASVLFQAKNQNDVKLSQAIDIMSQSLLLVASEALPDDYTQELKDQFYTAYNGYCINHKIAKDGLIQTINNMSSEFYQSFIYESSYTITDIDDAMRVIDAWTNIQKLAVLYDVLMFWTPLSSSDKQQMFIN</sequence>
<dbReference type="EMBL" id="SEZN01000017">
    <property type="protein sequence ID" value="RYU64186.1"/>
    <property type="molecule type" value="Genomic_DNA"/>
</dbReference>